<comment type="caution">
    <text evidence="2">The sequence shown here is derived from an EMBL/GenBank/DDBJ whole genome shotgun (WGS) entry which is preliminary data.</text>
</comment>
<gene>
    <name evidence="2" type="ORF">Taro_028422</name>
</gene>
<sequence>VRWRRGALERWRWLRLLPLLPSPPVHSCAFASSGAAVAGSSVVARGSSPVLVLGFFCLFLTAYSRGRFSISLSRFEFVSPGLFYLVVCLDLEIYSELVFWSISVAILGFPFSRSVGATQSCFLLCLKGICSLTTRESTPVLTHAKRPWLCTSVLPLGVIHFASGSKVVFLAFSRMNLQ</sequence>
<keyword evidence="3" id="KW-1185">Reference proteome</keyword>
<feature type="non-terminal residue" evidence="2">
    <location>
        <position position="1"/>
    </location>
</feature>
<name>A0A843VH95_COLES</name>
<keyword evidence="1" id="KW-0812">Transmembrane</keyword>
<evidence type="ECO:0000313" key="2">
    <source>
        <dbReference type="EMBL" id="MQL95768.1"/>
    </source>
</evidence>
<reference evidence="2" key="1">
    <citation type="submission" date="2017-07" db="EMBL/GenBank/DDBJ databases">
        <title>Taro Niue Genome Assembly and Annotation.</title>
        <authorList>
            <person name="Atibalentja N."/>
            <person name="Keating K."/>
            <person name="Fields C.J."/>
        </authorList>
    </citation>
    <scope>NUCLEOTIDE SEQUENCE</scope>
    <source>
        <strain evidence="2">Niue_2</strain>
        <tissue evidence="2">Leaf</tissue>
    </source>
</reference>
<dbReference type="Proteomes" id="UP000652761">
    <property type="component" value="Unassembled WGS sequence"/>
</dbReference>
<dbReference type="EMBL" id="NMUH01001832">
    <property type="protein sequence ID" value="MQL95768.1"/>
    <property type="molecule type" value="Genomic_DNA"/>
</dbReference>
<accession>A0A843VH95</accession>
<organism evidence="2 3">
    <name type="scientific">Colocasia esculenta</name>
    <name type="common">Wild taro</name>
    <name type="synonym">Arum esculentum</name>
    <dbReference type="NCBI Taxonomy" id="4460"/>
    <lineage>
        <taxon>Eukaryota</taxon>
        <taxon>Viridiplantae</taxon>
        <taxon>Streptophyta</taxon>
        <taxon>Embryophyta</taxon>
        <taxon>Tracheophyta</taxon>
        <taxon>Spermatophyta</taxon>
        <taxon>Magnoliopsida</taxon>
        <taxon>Liliopsida</taxon>
        <taxon>Araceae</taxon>
        <taxon>Aroideae</taxon>
        <taxon>Colocasieae</taxon>
        <taxon>Colocasia</taxon>
    </lineage>
</organism>
<protein>
    <submittedName>
        <fullName evidence="2">Uncharacterized protein</fullName>
    </submittedName>
</protein>
<keyword evidence="1" id="KW-0472">Membrane</keyword>
<evidence type="ECO:0000256" key="1">
    <source>
        <dbReference type="SAM" id="Phobius"/>
    </source>
</evidence>
<evidence type="ECO:0000313" key="3">
    <source>
        <dbReference type="Proteomes" id="UP000652761"/>
    </source>
</evidence>
<feature type="transmembrane region" description="Helical" evidence="1">
    <location>
        <begin position="43"/>
        <end position="63"/>
    </location>
</feature>
<dbReference type="AlphaFoldDB" id="A0A843VH95"/>
<keyword evidence="1" id="KW-1133">Transmembrane helix</keyword>
<proteinExistence type="predicted"/>